<evidence type="ECO:0000256" key="13">
    <source>
        <dbReference type="PROSITE-ProRule" id="PRU00125"/>
    </source>
</evidence>
<keyword evidence="7 13" id="KW-0440">LIM domain</keyword>
<feature type="domain" description="LIM zinc-binding" evidence="15">
    <location>
        <begin position="78"/>
        <end position="138"/>
    </location>
</feature>
<reference evidence="17" key="2">
    <citation type="submission" date="2025-09" db="UniProtKB">
        <authorList>
            <consortium name="Ensembl"/>
        </authorList>
    </citation>
    <scope>IDENTIFICATION</scope>
</reference>
<dbReference type="GO" id="GO:0005634">
    <property type="term" value="C:nucleus"/>
    <property type="evidence" value="ECO:0007669"/>
    <property type="project" value="UniProtKB-SubCell"/>
</dbReference>
<dbReference type="FunFam" id="2.10.110.10:FF:000023">
    <property type="entry name" value="LIM homeobox 6"/>
    <property type="match status" value="1"/>
</dbReference>
<sequence>MGIQPPIAHKRNDRSHISFFFPLLIASKCLLLPGFKCTRNCYSLFCTGYSVGWGRDKESGESSPSEAACHCSPPAAKNQCASCGMEIHDRYLLKVNNLNWHLRCLECSVCRASLRQHNSCYVKNKEIYCKLDYFSRFGTKCAQCGRQVYASDWVRRARGSVYHLACFACFSCKRQLSTGEEFGLVEGRVLCRSHYNIMLDNLRRAAENGTGLTLEGALPSDQDCQPKPAKRARTSFTAEQLQVMQSQFAQDNNPDAQTLQKLAEMTGLSRRVIQVWFQNCRARHKKQPPQCGYSQSTPMSRMPPSLPDDIHYSPFTSPDRPHLFALHGYLDSEFKGLYVSSTLLSLCYCCTKEEKYML</sequence>
<dbReference type="InterPro" id="IPR001781">
    <property type="entry name" value="Znf_LIM"/>
</dbReference>
<evidence type="ECO:0000256" key="3">
    <source>
        <dbReference type="ARBA" id="ARBA00022723"/>
    </source>
</evidence>
<keyword evidence="6" id="KW-0805">Transcription regulation</keyword>
<evidence type="ECO:0000256" key="11">
    <source>
        <dbReference type="ARBA" id="ARBA00023242"/>
    </source>
</evidence>
<name>A0A8D0CX65_SANLU</name>
<dbReference type="SMART" id="SM00389">
    <property type="entry name" value="HOX"/>
    <property type="match status" value="1"/>
</dbReference>
<evidence type="ECO:0000259" key="15">
    <source>
        <dbReference type="PROSITE" id="PS50023"/>
    </source>
</evidence>
<dbReference type="PROSITE" id="PS00027">
    <property type="entry name" value="HOMEOBOX_1"/>
    <property type="match status" value="1"/>
</dbReference>
<dbReference type="FunFam" id="1.10.10.60:FF:000050">
    <property type="entry name" value="LIM homeobox 6"/>
    <property type="match status" value="1"/>
</dbReference>
<reference evidence="17" key="1">
    <citation type="submission" date="2025-08" db="UniProtKB">
        <authorList>
            <consortium name="Ensembl"/>
        </authorList>
    </citation>
    <scope>IDENTIFICATION</scope>
</reference>
<dbReference type="GO" id="GO:0000977">
    <property type="term" value="F:RNA polymerase II transcription regulatory region sequence-specific DNA binding"/>
    <property type="evidence" value="ECO:0007669"/>
    <property type="project" value="TreeGrafter"/>
</dbReference>
<dbReference type="Ensembl" id="ENSSLUT00000018373.1">
    <property type="protein sequence ID" value="ENSSLUP00000017805.1"/>
    <property type="gene ID" value="ENSSLUG00000008315.1"/>
</dbReference>
<keyword evidence="3 13" id="KW-0479">Metal-binding</keyword>
<evidence type="ECO:0000256" key="1">
    <source>
        <dbReference type="ARBA" id="ARBA00003263"/>
    </source>
</evidence>
<evidence type="ECO:0000256" key="12">
    <source>
        <dbReference type="PROSITE-ProRule" id="PRU00108"/>
    </source>
</evidence>
<evidence type="ECO:0000256" key="7">
    <source>
        <dbReference type="ARBA" id="ARBA00023038"/>
    </source>
</evidence>
<keyword evidence="11 12" id="KW-0539">Nucleus</keyword>
<dbReference type="PROSITE" id="PS50071">
    <property type="entry name" value="HOMEOBOX_2"/>
    <property type="match status" value="1"/>
</dbReference>
<proteinExistence type="predicted"/>
<dbReference type="PANTHER" id="PTHR24208:SF121">
    <property type="entry name" value="LIM_HOMEOBOX PROTEIN LHX6"/>
    <property type="match status" value="1"/>
</dbReference>
<keyword evidence="10" id="KW-0804">Transcription</keyword>
<dbReference type="SMART" id="SM00132">
    <property type="entry name" value="LIM"/>
    <property type="match status" value="2"/>
</dbReference>
<dbReference type="Gene3D" id="1.10.10.60">
    <property type="entry name" value="Homeodomain-like"/>
    <property type="match status" value="1"/>
</dbReference>
<dbReference type="InterPro" id="IPR050453">
    <property type="entry name" value="LIM_Homeobox_TF"/>
</dbReference>
<evidence type="ECO:0000256" key="5">
    <source>
        <dbReference type="ARBA" id="ARBA00022833"/>
    </source>
</evidence>
<dbReference type="Gene3D" id="2.10.110.10">
    <property type="entry name" value="Cysteine Rich Protein"/>
    <property type="match status" value="2"/>
</dbReference>
<dbReference type="Pfam" id="PF00412">
    <property type="entry name" value="LIM"/>
    <property type="match status" value="2"/>
</dbReference>
<evidence type="ECO:0000313" key="17">
    <source>
        <dbReference type="Ensembl" id="ENSSLUP00000017805.1"/>
    </source>
</evidence>
<dbReference type="CDD" id="cd00086">
    <property type="entry name" value="homeodomain"/>
    <property type="match status" value="1"/>
</dbReference>
<dbReference type="GeneTree" id="ENSGT00940000156868"/>
<keyword evidence="4" id="KW-0677">Repeat</keyword>
<protein>
    <submittedName>
        <fullName evidence="17">LIM homeobox 6</fullName>
    </submittedName>
</protein>
<dbReference type="GO" id="GO:0046872">
    <property type="term" value="F:metal ion binding"/>
    <property type="evidence" value="ECO:0007669"/>
    <property type="project" value="UniProtKB-KW"/>
</dbReference>
<evidence type="ECO:0000259" key="16">
    <source>
        <dbReference type="PROSITE" id="PS50071"/>
    </source>
</evidence>
<evidence type="ECO:0000256" key="14">
    <source>
        <dbReference type="RuleBase" id="RU000682"/>
    </source>
</evidence>
<keyword evidence="9 12" id="KW-0371">Homeobox</keyword>
<keyword evidence="18" id="KW-1185">Reference proteome</keyword>
<organism evidence="17 18">
    <name type="scientific">Sander lucioperca</name>
    <name type="common">Pike-perch</name>
    <name type="synonym">Perca lucioperca</name>
    <dbReference type="NCBI Taxonomy" id="283035"/>
    <lineage>
        <taxon>Eukaryota</taxon>
        <taxon>Metazoa</taxon>
        <taxon>Chordata</taxon>
        <taxon>Craniata</taxon>
        <taxon>Vertebrata</taxon>
        <taxon>Euteleostomi</taxon>
        <taxon>Actinopterygii</taxon>
        <taxon>Neopterygii</taxon>
        <taxon>Teleostei</taxon>
        <taxon>Neoteleostei</taxon>
        <taxon>Acanthomorphata</taxon>
        <taxon>Eupercaria</taxon>
        <taxon>Perciformes</taxon>
        <taxon>Percoidei</taxon>
        <taxon>Percidae</taxon>
        <taxon>Luciopercinae</taxon>
        <taxon>Sander</taxon>
    </lineage>
</organism>
<dbReference type="SUPFAM" id="SSF57716">
    <property type="entry name" value="Glucocorticoid receptor-like (DNA-binding domain)"/>
    <property type="match status" value="2"/>
</dbReference>
<evidence type="ECO:0000313" key="18">
    <source>
        <dbReference type="Proteomes" id="UP000694568"/>
    </source>
</evidence>
<evidence type="ECO:0000256" key="9">
    <source>
        <dbReference type="ARBA" id="ARBA00023155"/>
    </source>
</evidence>
<dbReference type="AlphaFoldDB" id="A0A8D0CX65"/>
<feature type="DNA-binding region" description="Homeobox" evidence="12">
    <location>
        <begin position="229"/>
        <end position="288"/>
    </location>
</feature>
<dbReference type="PROSITE" id="PS00478">
    <property type="entry name" value="LIM_DOMAIN_1"/>
    <property type="match status" value="1"/>
</dbReference>
<dbReference type="InterPro" id="IPR009057">
    <property type="entry name" value="Homeodomain-like_sf"/>
</dbReference>
<feature type="domain" description="Homeobox" evidence="16">
    <location>
        <begin position="227"/>
        <end position="287"/>
    </location>
</feature>
<dbReference type="FunFam" id="2.10.110.10:FF:000031">
    <property type="entry name" value="LIM homeobox 6, isoform CRA_b"/>
    <property type="match status" value="1"/>
</dbReference>
<comment type="subcellular location">
    <subcellularLocation>
        <location evidence="2 12 14">Nucleus</location>
    </subcellularLocation>
</comment>
<dbReference type="PROSITE" id="PS50023">
    <property type="entry name" value="LIM_DOMAIN_2"/>
    <property type="match status" value="2"/>
</dbReference>
<evidence type="ECO:0000256" key="4">
    <source>
        <dbReference type="ARBA" id="ARBA00022737"/>
    </source>
</evidence>
<evidence type="ECO:0000256" key="8">
    <source>
        <dbReference type="ARBA" id="ARBA00023125"/>
    </source>
</evidence>
<dbReference type="Pfam" id="PF00046">
    <property type="entry name" value="Homeodomain"/>
    <property type="match status" value="1"/>
</dbReference>
<accession>A0A8D0CX65</accession>
<dbReference type="InterPro" id="IPR017970">
    <property type="entry name" value="Homeobox_CS"/>
</dbReference>
<keyword evidence="5 13" id="KW-0862">Zinc</keyword>
<evidence type="ECO:0000256" key="2">
    <source>
        <dbReference type="ARBA" id="ARBA00004123"/>
    </source>
</evidence>
<dbReference type="InterPro" id="IPR001356">
    <property type="entry name" value="HD"/>
</dbReference>
<keyword evidence="8 12" id="KW-0238">DNA-binding</keyword>
<evidence type="ECO:0000256" key="10">
    <source>
        <dbReference type="ARBA" id="ARBA00023163"/>
    </source>
</evidence>
<dbReference type="GO" id="GO:0000981">
    <property type="term" value="F:DNA-binding transcription factor activity, RNA polymerase II-specific"/>
    <property type="evidence" value="ECO:0007669"/>
    <property type="project" value="InterPro"/>
</dbReference>
<dbReference type="PANTHER" id="PTHR24208">
    <property type="entry name" value="LIM/HOMEOBOX PROTEIN LHX"/>
    <property type="match status" value="1"/>
</dbReference>
<dbReference type="Proteomes" id="UP000694568">
    <property type="component" value="Unplaced"/>
</dbReference>
<evidence type="ECO:0000256" key="6">
    <source>
        <dbReference type="ARBA" id="ARBA00023015"/>
    </source>
</evidence>
<dbReference type="SUPFAM" id="SSF46689">
    <property type="entry name" value="Homeodomain-like"/>
    <property type="match status" value="1"/>
</dbReference>
<comment type="function">
    <text evidence="1">Sequence-specific transcription factor which is part of a developmental regulatory system that provides cells with specific positional identities on the anterior-posterior axis.</text>
</comment>
<gene>
    <name evidence="17" type="primary">lhx6b</name>
</gene>
<dbReference type="CDD" id="cd09380">
    <property type="entry name" value="LIM1_Lhx6"/>
    <property type="match status" value="1"/>
</dbReference>
<feature type="domain" description="LIM zinc-binding" evidence="15">
    <location>
        <begin position="139"/>
        <end position="201"/>
    </location>
</feature>
<dbReference type="GO" id="GO:0021884">
    <property type="term" value="P:forebrain neuron development"/>
    <property type="evidence" value="ECO:0007669"/>
    <property type="project" value="TreeGrafter"/>
</dbReference>